<organism evidence="6 7">
    <name type="scientific">Candidatus Nephthysia bennettiae</name>
    <dbReference type="NCBI Taxonomy" id="3127016"/>
    <lineage>
        <taxon>Bacteria</taxon>
        <taxon>Bacillati</taxon>
        <taxon>Candidatus Dormiibacterota</taxon>
        <taxon>Candidatus Dormibacteria</taxon>
        <taxon>Candidatus Dormibacterales</taxon>
        <taxon>Candidatus Dormibacteraceae</taxon>
        <taxon>Candidatus Nephthysia</taxon>
    </lineage>
</organism>
<evidence type="ECO:0000256" key="3">
    <source>
        <dbReference type="ARBA" id="ARBA00023163"/>
    </source>
</evidence>
<dbReference type="PANTHER" id="PTHR44688">
    <property type="entry name" value="DNA-BINDING TRANSCRIPTIONAL ACTIVATOR DEVR_DOSR"/>
    <property type="match status" value="1"/>
</dbReference>
<dbReference type="Pfam" id="PF00196">
    <property type="entry name" value="GerE"/>
    <property type="match status" value="1"/>
</dbReference>
<evidence type="ECO:0000256" key="4">
    <source>
        <dbReference type="SAM" id="MobiDB-lite"/>
    </source>
</evidence>
<dbReference type="GO" id="GO:0006355">
    <property type="term" value="P:regulation of DNA-templated transcription"/>
    <property type="evidence" value="ECO:0007669"/>
    <property type="project" value="InterPro"/>
</dbReference>
<evidence type="ECO:0000313" key="7">
    <source>
        <dbReference type="Proteomes" id="UP000612893"/>
    </source>
</evidence>
<evidence type="ECO:0000259" key="5">
    <source>
        <dbReference type="PROSITE" id="PS50043"/>
    </source>
</evidence>
<dbReference type="PROSITE" id="PS00622">
    <property type="entry name" value="HTH_LUXR_1"/>
    <property type="match status" value="1"/>
</dbReference>
<dbReference type="InterPro" id="IPR016032">
    <property type="entry name" value="Sig_transdc_resp-reg_C-effctor"/>
</dbReference>
<gene>
    <name evidence="6" type="ORF">JF922_03550</name>
</gene>
<keyword evidence="3" id="KW-0804">Transcription</keyword>
<feature type="compositionally biased region" description="Basic and acidic residues" evidence="4">
    <location>
        <begin position="51"/>
        <end position="60"/>
    </location>
</feature>
<evidence type="ECO:0000313" key="6">
    <source>
        <dbReference type="EMBL" id="MBJ7597148.1"/>
    </source>
</evidence>
<dbReference type="InterPro" id="IPR000792">
    <property type="entry name" value="Tscrpt_reg_LuxR_C"/>
</dbReference>
<dbReference type="InterPro" id="IPR036388">
    <property type="entry name" value="WH-like_DNA-bd_sf"/>
</dbReference>
<comment type="caution">
    <text evidence="6">The sequence shown here is derived from an EMBL/GenBank/DDBJ whole genome shotgun (WGS) entry which is preliminary data.</text>
</comment>
<keyword evidence="2" id="KW-0238">DNA-binding</keyword>
<dbReference type="GO" id="GO:0003677">
    <property type="term" value="F:DNA binding"/>
    <property type="evidence" value="ECO:0007669"/>
    <property type="project" value="UniProtKB-KW"/>
</dbReference>
<protein>
    <submittedName>
        <fullName evidence="6">Response regulator transcription factor</fullName>
    </submittedName>
</protein>
<keyword evidence="1" id="KW-0805">Transcription regulation</keyword>
<dbReference type="PRINTS" id="PR00038">
    <property type="entry name" value="HTHLUXR"/>
</dbReference>
<feature type="region of interest" description="Disordered" evidence="4">
    <location>
        <begin position="16"/>
        <end position="62"/>
    </location>
</feature>
<name>A0A934K5M3_9BACT</name>
<reference evidence="6" key="1">
    <citation type="submission" date="2020-10" db="EMBL/GenBank/DDBJ databases">
        <title>Ca. Dormibacterota MAGs.</title>
        <authorList>
            <person name="Montgomery K."/>
        </authorList>
    </citation>
    <scope>NUCLEOTIDE SEQUENCE [LARGE SCALE GENOMIC DNA]</scope>
    <source>
        <strain evidence="6">SC8812_S17_10</strain>
    </source>
</reference>
<dbReference type="AlphaFoldDB" id="A0A934K5M3"/>
<evidence type="ECO:0000256" key="1">
    <source>
        <dbReference type="ARBA" id="ARBA00023015"/>
    </source>
</evidence>
<dbReference type="PROSITE" id="PS50043">
    <property type="entry name" value="HTH_LUXR_2"/>
    <property type="match status" value="1"/>
</dbReference>
<dbReference type="Gene3D" id="1.10.10.10">
    <property type="entry name" value="Winged helix-like DNA-binding domain superfamily/Winged helix DNA-binding domain"/>
    <property type="match status" value="1"/>
</dbReference>
<proteinExistence type="predicted"/>
<dbReference type="SUPFAM" id="SSF46894">
    <property type="entry name" value="C-terminal effector domain of the bipartite response regulators"/>
    <property type="match status" value="1"/>
</dbReference>
<feature type="domain" description="HTH luxR-type" evidence="5">
    <location>
        <begin position="59"/>
        <end position="124"/>
    </location>
</feature>
<sequence length="131" mass="14013">MRRRCINRLEKSAHGGPLLTLPAPPASCGKRWRQAGSTGARRKPVLTAAGDRSKPGREARAWPGGLTDREVEVLRLLARGLSNKQIAGALHVSPATVHTHVINVYGKIGVNTRAGATLFALEHDLIQVSTA</sequence>
<dbReference type="EMBL" id="JAEKNR010000040">
    <property type="protein sequence ID" value="MBJ7597148.1"/>
    <property type="molecule type" value="Genomic_DNA"/>
</dbReference>
<dbReference type="CDD" id="cd06170">
    <property type="entry name" value="LuxR_C_like"/>
    <property type="match status" value="1"/>
</dbReference>
<dbReference type="PANTHER" id="PTHR44688:SF16">
    <property type="entry name" value="DNA-BINDING TRANSCRIPTIONAL ACTIVATOR DEVR_DOSR"/>
    <property type="match status" value="1"/>
</dbReference>
<keyword evidence="7" id="KW-1185">Reference proteome</keyword>
<dbReference type="SMART" id="SM00421">
    <property type="entry name" value="HTH_LUXR"/>
    <property type="match status" value="1"/>
</dbReference>
<evidence type="ECO:0000256" key="2">
    <source>
        <dbReference type="ARBA" id="ARBA00023125"/>
    </source>
</evidence>
<accession>A0A934K5M3</accession>
<dbReference type="Proteomes" id="UP000612893">
    <property type="component" value="Unassembled WGS sequence"/>
</dbReference>